<dbReference type="InterPro" id="IPR043502">
    <property type="entry name" value="DNA/RNA_pol_sf"/>
</dbReference>
<evidence type="ECO:0000313" key="7">
    <source>
        <dbReference type="Proteomes" id="UP000288805"/>
    </source>
</evidence>
<dbReference type="Pfam" id="PF07727">
    <property type="entry name" value="RVT_2"/>
    <property type="match status" value="1"/>
</dbReference>
<dbReference type="InterPro" id="IPR013103">
    <property type="entry name" value="RVT_2"/>
</dbReference>
<sequence length="1087" mass="122114">MATKTSIFSSVISGSPMITSEKLVGSENYLSWSASVELWFMGQGYEDHLVTQEADIPEVERVQWRKIDAQLCSVLWQSVDPKILLHLRAYKTCFKFWTQAKGLYTNDIQRLYKVASAIVHISQQDLDLSTYIGQIASLKEEFLTVMPLTPDVGAQQTQLDKFFMVLTLIGLRPDLEPVRDQILGSSSVPSLDDVFARLLRISSTQTLPSDSISDSSVLVSHTTSRGGRSGNRGRGQRPHCTYCNKLGHTRDRCYQLHGRPPRTAHVAQSSDSQLPQPPSSSASQASQASVASVAQPGNASACLTHTSSLGPWILDSGASDHLSGPEYGEDDWHRTRLGHPSLSKFQKMVPRFSTLSSLSCESCQLGKHTRVSFPKRLNNRAKSPFELVHTDVWGPCRTASTLGFQYFVTFIDDYSRSPFTSFMSHHGILHQSSCAHTPQQNGVAERKNRHLVETARTILLHSNIPHFLLFPDQPLYFLPPRVFGCTCFVHILTPGQDKLSAKAMKCLFLGYSRLQKGYRCYSLETHRYFISADVTFFEDSPFFSTTSESLPVSEVLPLPIVSPSDVVPPRPLQVYHRRPRVALLSLLLRHLLTHFLSLRLLLPRLCLLLMIYPLLFGKSTHEALSHPGWRQAMVDEMVLCTLMALGILLFYPLVNLQLAVVGSMQLRLVLMIASVRLLLSMAAMCSWPLYQLDIKNVFLHGEQPPGFVAQGESGLVCRLRRSLYGLKQSPRAWFGRFSSVVQEFGMLRSTADHSVFYHHNSLGQCIYLVVYVDDIVITGSDQDGIQKLKQHLFTHFQTKDLGKLKYFLGIEIAQSSSGVVLSQRKYALDILEETGMLDCKPIDTPMDPNVKLVPGQGAFRRPWRYRRLVGKLNYLTITRPDISFPVSVVSQFLQSPCDSHWDAVIRILRYIKSTPGQGVLYENRGHTQVVGYTDADWAGSPTDRRSTSGYCVFIGGNLISWKSKKQDVVARSSAEAEYRAMALATCELIWLRHLLRELRFGKDEQMKLICDNQAALHIASNPVFHERTKHIEVDCHFIREKIASGCVATSFVNSNDQLADIFTKSLRGPRIKYICNKLGAYDVYAPA</sequence>
<evidence type="ECO:0000256" key="1">
    <source>
        <dbReference type="SAM" id="MobiDB-lite"/>
    </source>
</evidence>
<dbReference type="Proteomes" id="UP000288805">
    <property type="component" value="Unassembled WGS sequence"/>
</dbReference>
<evidence type="ECO:0000256" key="2">
    <source>
        <dbReference type="SAM" id="Phobius"/>
    </source>
</evidence>
<dbReference type="PANTHER" id="PTHR11439">
    <property type="entry name" value="GAG-POL-RELATED RETROTRANSPOSON"/>
    <property type="match status" value="1"/>
</dbReference>
<gene>
    <name evidence="6" type="primary">RE1_213</name>
    <name evidence="6" type="ORF">CK203_023054</name>
</gene>
<dbReference type="InterPro" id="IPR036397">
    <property type="entry name" value="RNaseH_sf"/>
</dbReference>
<name>A0A438J3W5_VITVI</name>
<feature type="compositionally biased region" description="Low complexity" evidence="1">
    <location>
        <begin position="267"/>
        <end position="291"/>
    </location>
</feature>
<dbReference type="PANTHER" id="PTHR11439:SF484">
    <property type="entry name" value="REVERSE TRANSCRIPTASE TY1_COPIA-TYPE DOMAIN-CONTAINING PROTEIN"/>
    <property type="match status" value="1"/>
</dbReference>
<dbReference type="SUPFAM" id="SSF53098">
    <property type="entry name" value="Ribonuclease H-like"/>
    <property type="match status" value="1"/>
</dbReference>
<dbReference type="Gene3D" id="3.30.420.10">
    <property type="entry name" value="Ribonuclease H-like superfamily/Ribonuclease H"/>
    <property type="match status" value="2"/>
</dbReference>
<dbReference type="InterPro" id="IPR025724">
    <property type="entry name" value="GAG-pre-integrase_dom"/>
</dbReference>
<proteinExistence type="predicted"/>
<feature type="domain" description="GAG-pre-integrase" evidence="4">
    <location>
        <begin position="332"/>
        <end position="368"/>
    </location>
</feature>
<keyword evidence="2" id="KW-0472">Membrane</keyword>
<dbReference type="EMBL" id="QGNW01000064">
    <property type="protein sequence ID" value="RVX03659.1"/>
    <property type="molecule type" value="Genomic_DNA"/>
</dbReference>
<evidence type="ECO:0000259" key="3">
    <source>
        <dbReference type="Pfam" id="PF07727"/>
    </source>
</evidence>
<keyword evidence="2" id="KW-1133">Transmembrane helix</keyword>
<feature type="compositionally biased region" description="Low complexity" evidence="1">
    <location>
        <begin position="209"/>
        <end position="220"/>
    </location>
</feature>
<organism evidence="6 7">
    <name type="scientific">Vitis vinifera</name>
    <name type="common">Grape</name>
    <dbReference type="NCBI Taxonomy" id="29760"/>
    <lineage>
        <taxon>Eukaryota</taxon>
        <taxon>Viridiplantae</taxon>
        <taxon>Streptophyta</taxon>
        <taxon>Embryophyta</taxon>
        <taxon>Tracheophyta</taxon>
        <taxon>Spermatophyta</taxon>
        <taxon>Magnoliopsida</taxon>
        <taxon>eudicotyledons</taxon>
        <taxon>Gunneridae</taxon>
        <taxon>Pentapetalae</taxon>
        <taxon>rosids</taxon>
        <taxon>Vitales</taxon>
        <taxon>Vitaceae</taxon>
        <taxon>Viteae</taxon>
        <taxon>Vitis</taxon>
    </lineage>
</organism>
<dbReference type="Pfam" id="PF13976">
    <property type="entry name" value="gag_pre-integrs"/>
    <property type="match status" value="1"/>
</dbReference>
<evidence type="ECO:0000259" key="5">
    <source>
        <dbReference type="Pfam" id="PF25597"/>
    </source>
</evidence>
<protein>
    <submittedName>
        <fullName evidence="6">Retrovirus-related Pol polyprotein from transposon RE1</fullName>
    </submittedName>
</protein>
<dbReference type="GO" id="GO:0003676">
    <property type="term" value="F:nucleic acid binding"/>
    <property type="evidence" value="ECO:0007669"/>
    <property type="project" value="InterPro"/>
</dbReference>
<dbReference type="Pfam" id="PF25597">
    <property type="entry name" value="SH3_retrovirus"/>
    <property type="match status" value="1"/>
</dbReference>
<feature type="domain" description="Retroviral polymerase SH3-like" evidence="5">
    <location>
        <begin position="485"/>
        <end position="547"/>
    </location>
</feature>
<feature type="transmembrane region" description="Helical" evidence="2">
    <location>
        <begin position="596"/>
        <end position="616"/>
    </location>
</feature>
<comment type="caution">
    <text evidence="6">The sequence shown here is derived from an EMBL/GenBank/DDBJ whole genome shotgun (WGS) entry which is preliminary data.</text>
</comment>
<feature type="region of interest" description="Disordered" evidence="1">
    <location>
        <begin position="207"/>
        <end position="239"/>
    </location>
</feature>
<dbReference type="AlphaFoldDB" id="A0A438J3W5"/>
<evidence type="ECO:0000313" key="6">
    <source>
        <dbReference type="EMBL" id="RVX03659.1"/>
    </source>
</evidence>
<feature type="domain" description="Reverse transcriptase Ty1/copia-type" evidence="3">
    <location>
        <begin position="669"/>
        <end position="846"/>
    </location>
</feature>
<keyword evidence="2" id="KW-0812">Transmembrane</keyword>
<feature type="region of interest" description="Disordered" evidence="1">
    <location>
        <begin position="254"/>
        <end position="291"/>
    </location>
</feature>
<reference evidence="6 7" key="1">
    <citation type="journal article" date="2018" name="PLoS Genet.">
        <title>Population sequencing reveals clonal diversity and ancestral inbreeding in the grapevine cultivar Chardonnay.</title>
        <authorList>
            <person name="Roach M.J."/>
            <person name="Johnson D.L."/>
            <person name="Bohlmann J."/>
            <person name="van Vuuren H.J."/>
            <person name="Jones S.J."/>
            <person name="Pretorius I.S."/>
            <person name="Schmidt S.A."/>
            <person name="Borneman A.R."/>
        </authorList>
    </citation>
    <scope>NUCLEOTIDE SEQUENCE [LARGE SCALE GENOMIC DNA]</scope>
    <source>
        <strain evidence="7">cv. Chardonnay</strain>
        <tissue evidence="6">Leaf</tissue>
    </source>
</reference>
<dbReference type="SUPFAM" id="SSF56672">
    <property type="entry name" value="DNA/RNA polymerases"/>
    <property type="match status" value="1"/>
</dbReference>
<dbReference type="InterPro" id="IPR057670">
    <property type="entry name" value="SH3_retrovirus"/>
</dbReference>
<evidence type="ECO:0000259" key="4">
    <source>
        <dbReference type="Pfam" id="PF13976"/>
    </source>
</evidence>
<feature type="transmembrane region" description="Helical" evidence="2">
    <location>
        <begin position="636"/>
        <end position="656"/>
    </location>
</feature>
<accession>A0A438J3W5</accession>
<dbReference type="CDD" id="cd09272">
    <property type="entry name" value="RNase_HI_RT_Ty1"/>
    <property type="match status" value="1"/>
</dbReference>
<dbReference type="InterPro" id="IPR012337">
    <property type="entry name" value="RNaseH-like_sf"/>
</dbReference>